<reference evidence="2" key="1">
    <citation type="submission" date="2021-02" db="EMBL/GenBank/DDBJ databases">
        <authorList>
            <person name="Nowell W R."/>
        </authorList>
    </citation>
    <scope>NUCLEOTIDE SEQUENCE</scope>
</reference>
<keyword evidence="1" id="KW-0732">Signal</keyword>
<sequence length="124" mass="14373">MNMLLNMLAMLTSIFLVLCLLHCHLNHYHHVEASRMSNIEQDKRELGIRFKQAITDVMKKFDDLSITCPLGSFFYNGSCYFYLPPKQIDNLKGIGFIDVSVDEGIRFLKESAYEKMIKVDFNKA</sequence>
<name>A0A815F949_9BILA</name>
<evidence type="ECO:0000313" key="3">
    <source>
        <dbReference type="Proteomes" id="UP000663864"/>
    </source>
</evidence>
<gene>
    <name evidence="2" type="ORF">ZHD862_LOCUS29108</name>
</gene>
<comment type="caution">
    <text evidence="2">The sequence shown here is derived from an EMBL/GenBank/DDBJ whole genome shotgun (WGS) entry which is preliminary data.</text>
</comment>
<feature type="signal peptide" evidence="1">
    <location>
        <begin position="1"/>
        <end position="19"/>
    </location>
</feature>
<proteinExistence type="predicted"/>
<dbReference type="EMBL" id="CAJNOT010002516">
    <property type="protein sequence ID" value="CAF1322926.1"/>
    <property type="molecule type" value="Genomic_DNA"/>
</dbReference>
<protein>
    <submittedName>
        <fullName evidence="2">Uncharacterized protein</fullName>
    </submittedName>
</protein>
<organism evidence="2 3">
    <name type="scientific">Rotaria sordida</name>
    <dbReference type="NCBI Taxonomy" id="392033"/>
    <lineage>
        <taxon>Eukaryota</taxon>
        <taxon>Metazoa</taxon>
        <taxon>Spiralia</taxon>
        <taxon>Gnathifera</taxon>
        <taxon>Rotifera</taxon>
        <taxon>Eurotatoria</taxon>
        <taxon>Bdelloidea</taxon>
        <taxon>Philodinida</taxon>
        <taxon>Philodinidae</taxon>
        <taxon>Rotaria</taxon>
    </lineage>
</organism>
<accession>A0A815F949</accession>
<evidence type="ECO:0000256" key="1">
    <source>
        <dbReference type="SAM" id="SignalP"/>
    </source>
</evidence>
<dbReference type="Proteomes" id="UP000663864">
    <property type="component" value="Unassembled WGS sequence"/>
</dbReference>
<evidence type="ECO:0000313" key="2">
    <source>
        <dbReference type="EMBL" id="CAF1322926.1"/>
    </source>
</evidence>
<dbReference type="AlphaFoldDB" id="A0A815F949"/>
<feature type="chain" id="PRO_5033065431" evidence="1">
    <location>
        <begin position="20"/>
        <end position="124"/>
    </location>
</feature>